<name>A0ABW9B2V6_9BURK</name>
<feature type="domain" description="EamA" evidence="7">
    <location>
        <begin position="152"/>
        <end position="281"/>
    </location>
</feature>
<evidence type="ECO:0000256" key="3">
    <source>
        <dbReference type="ARBA" id="ARBA00022692"/>
    </source>
</evidence>
<keyword evidence="3 6" id="KW-0812">Transmembrane</keyword>
<feature type="transmembrane region" description="Helical" evidence="6">
    <location>
        <begin position="81"/>
        <end position="99"/>
    </location>
</feature>
<proteinExistence type="predicted"/>
<evidence type="ECO:0000256" key="6">
    <source>
        <dbReference type="SAM" id="Phobius"/>
    </source>
</evidence>
<dbReference type="SUPFAM" id="SSF103481">
    <property type="entry name" value="Multidrug resistance efflux transporter EmrE"/>
    <property type="match status" value="1"/>
</dbReference>
<dbReference type="InterPro" id="IPR051258">
    <property type="entry name" value="Diverse_Substrate_Transporter"/>
</dbReference>
<keyword evidence="5 6" id="KW-0472">Membrane</keyword>
<feature type="transmembrane region" description="Helical" evidence="6">
    <location>
        <begin position="176"/>
        <end position="198"/>
    </location>
</feature>
<comment type="subcellular location">
    <subcellularLocation>
        <location evidence="1">Cell membrane</location>
        <topology evidence="1">Multi-pass membrane protein</topology>
    </subcellularLocation>
</comment>
<dbReference type="PANTHER" id="PTHR42920">
    <property type="entry name" value="OS03G0707200 PROTEIN-RELATED"/>
    <property type="match status" value="1"/>
</dbReference>
<feature type="transmembrane region" description="Helical" evidence="6">
    <location>
        <begin position="240"/>
        <end position="259"/>
    </location>
</feature>
<feature type="transmembrane region" description="Helical" evidence="6">
    <location>
        <begin position="111"/>
        <end position="130"/>
    </location>
</feature>
<evidence type="ECO:0000256" key="4">
    <source>
        <dbReference type="ARBA" id="ARBA00022989"/>
    </source>
</evidence>
<keyword evidence="2" id="KW-1003">Cell membrane</keyword>
<evidence type="ECO:0000256" key="5">
    <source>
        <dbReference type="ARBA" id="ARBA00023136"/>
    </source>
</evidence>
<dbReference type="Pfam" id="PF00892">
    <property type="entry name" value="EamA"/>
    <property type="match status" value="1"/>
</dbReference>
<accession>A0ABW9B2V6</accession>
<keyword evidence="4 6" id="KW-1133">Transmembrane helix</keyword>
<dbReference type="InterPro" id="IPR037185">
    <property type="entry name" value="EmrE-like"/>
</dbReference>
<feature type="transmembrane region" description="Helical" evidence="6">
    <location>
        <begin position="265"/>
        <end position="281"/>
    </location>
</feature>
<dbReference type="RefSeq" id="WP_408181787.1">
    <property type="nucleotide sequence ID" value="NZ_JAQQEZ010000055.1"/>
</dbReference>
<keyword evidence="9" id="KW-1185">Reference proteome</keyword>
<sequence>MALFGIAMTILMWSTLATSVDLLHGIPILFVNGIALTIGGVIGLPWVRHWKLPLGLLLLGSGLMFAYHVIYFFALKLGDPIGVSLVHYLWPIIIVCMAGRPSSGEGERRTLFLSALLGFGGAAAACWSVQQPLLASDPTSLVGQHVLRQAAAYFLALVSAFAWAGYSILGKRYSSVSSLSVGAFSLPAGLACLALHFATRETPSLTAQDWLVLVYMGVGPMGLAFYLWDFGMKKGNTGTTTALSYATPVLSTIFLGFHAEQKLSPMLWLGVAMVTASIALARSGKKARAKKDKLYEVKGTVGSSGDAPTL</sequence>
<evidence type="ECO:0000259" key="7">
    <source>
        <dbReference type="Pfam" id="PF00892"/>
    </source>
</evidence>
<dbReference type="Proteomes" id="UP001629230">
    <property type="component" value="Unassembled WGS sequence"/>
</dbReference>
<feature type="transmembrane region" description="Helical" evidence="6">
    <location>
        <begin position="27"/>
        <end position="47"/>
    </location>
</feature>
<feature type="transmembrane region" description="Helical" evidence="6">
    <location>
        <begin position="54"/>
        <end position="75"/>
    </location>
</feature>
<evidence type="ECO:0000313" key="9">
    <source>
        <dbReference type="Proteomes" id="UP001629230"/>
    </source>
</evidence>
<comment type="caution">
    <text evidence="8">The sequence shown here is derived from an EMBL/GenBank/DDBJ whole genome shotgun (WGS) entry which is preliminary data.</text>
</comment>
<dbReference type="PANTHER" id="PTHR42920:SF24">
    <property type="entry name" value="AROMATIC AMINO ACID EXPORTER YDDG"/>
    <property type="match status" value="1"/>
</dbReference>
<dbReference type="EMBL" id="JAQQEZ010000055">
    <property type="protein sequence ID" value="MFM0007215.1"/>
    <property type="molecule type" value="Genomic_DNA"/>
</dbReference>
<evidence type="ECO:0000313" key="8">
    <source>
        <dbReference type="EMBL" id="MFM0007215.1"/>
    </source>
</evidence>
<reference evidence="8 9" key="1">
    <citation type="journal article" date="2024" name="Chem. Sci.">
        <title>Discovery of megapolipeptins by genome mining of a Burkholderiales bacteria collection.</title>
        <authorList>
            <person name="Paulo B.S."/>
            <person name="Recchia M.J.J."/>
            <person name="Lee S."/>
            <person name="Fergusson C.H."/>
            <person name="Romanowski S.B."/>
            <person name="Hernandez A."/>
            <person name="Krull N."/>
            <person name="Liu D.Y."/>
            <person name="Cavanagh H."/>
            <person name="Bos A."/>
            <person name="Gray C.A."/>
            <person name="Murphy B.T."/>
            <person name="Linington R.G."/>
            <person name="Eustaquio A.S."/>
        </authorList>
    </citation>
    <scope>NUCLEOTIDE SEQUENCE [LARGE SCALE GENOMIC DNA]</scope>
    <source>
        <strain evidence="8 9">RL17-350-BIC-A</strain>
    </source>
</reference>
<feature type="transmembrane region" description="Helical" evidence="6">
    <location>
        <begin position="210"/>
        <end position="228"/>
    </location>
</feature>
<gene>
    <name evidence="8" type="ORF">PQR57_40450</name>
</gene>
<feature type="transmembrane region" description="Helical" evidence="6">
    <location>
        <begin position="150"/>
        <end position="169"/>
    </location>
</feature>
<evidence type="ECO:0000256" key="1">
    <source>
        <dbReference type="ARBA" id="ARBA00004651"/>
    </source>
</evidence>
<evidence type="ECO:0000256" key="2">
    <source>
        <dbReference type="ARBA" id="ARBA00022475"/>
    </source>
</evidence>
<dbReference type="InterPro" id="IPR000620">
    <property type="entry name" value="EamA_dom"/>
</dbReference>
<organism evidence="8 9">
    <name type="scientific">Paraburkholderia dipogonis</name>
    <dbReference type="NCBI Taxonomy" id="1211383"/>
    <lineage>
        <taxon>Bacteria</taxon>
        <taxon>Pseudomonadati</taxon>
        <taxon>Pseudomonadota</taxon>
        <taxon>Betaproteobacteria</taxon>
        <taxon>Burkholderiales</taxon>
        <taxon>Burkholderiaceae</taxon>
        <taxon>Paraburkholderia</taxon>
    </lineage>
</organism>
<protein>
    <submittedName>
        <fullName evidence="8">EamA family transporter</fullName>
    </submittedName>
</protein>